<evidence type="ECO:0000256" key="1">
    <source>
        <dbReference type="SAM" id="MobiDB-lite"/>
    </source>
</evidence>
<gene>
    <name evidence="2" type="ORF">DGD08_09860</name>
</gene>
<feature type="region of interest" description="Disordered" evidence="1">
    <location>
        <begin position="323"/>
        <end position="440"/>
    </location>
</feature>
<feature type="compositionally biased region" description="Pro residues" evidence="1">
    <location>
        <begin position="429"/>
        <end position="440"/>
    </location>
</feature>
<dbReference type="Proteomes" id="UP000264071">
    <property type="component" value="Unassembled WGS sequence"/>
</dbReference>
<protein>
    <submittedName>
        <fullName evidence="2">Uncharacterized protein</fullName>
    </submittedName>
</protein>
<organism evidence="2 3">
    <name type="scientific">Gemmatimonas aurantiaca</name>
    <dbReference type="NCBI Taxonomy" id="173480"/>
    <lineage>
        <taxon>Bacteria</taxon>
        <taxon>Pseudomonadati</taxon>
        <taxon>Gemmatimonadota</taxon>
        <taxon>Gemmatimonadia</taxon>
        <taxon>Gemmatimonadales</taxon>
        <taxon>Gemmatimonadaceae</taxon>
        <taxon>Gemmatimonas</taxon>
    </lineage>
</organism>
<evidence type="ECO:0000313" key="2">
    <source>
        <dbReference type="EMBL" id="HCT57492.1"/>
    </source>
</evidence>
<dbReference type="EMBL" id="DPIY01000009">
    <property type="protein sequence ID" value="HCT57492.1"/>
    <property type="molecule type" value="Genomic_DNA"/>
</dbReference>
<feature type="compositionally biased region" description="Low complexity" evidence="1">
    <location>
        <begin position="367"/>
        <end position="385"/>
    </location>
</feature>
<feature type="compositionally biased region" description="Low complexity" evidence="1">
    <location>
        <begin position="397"/>
        <end position="410"/>
    </location>
</feature>
<feature type="compositionally biased region" description="Basic and acidic residues" evidence="1">
    <location>
        <begin position="346"/>
        <end position="356"/>
    </location>
</feature>
<accession>A0A3D4V9T5</accession>
<reference evidence="2 3" key="1">
    <citation type="journal article" date="2018" name="Nat. Biotechnol.">
        <title>A standardized bacterial taxonomy based on genome phylogeny substantially revises the tree of life.</title>
        <authorList>
            <person name="Parks D.H."/>
            <person name="Chuvochina M."/>
            <person name="Waite D.W."/>
            <person name="Rinke C."/>
            <person name="Skarshewski A."/>
            <person name="Chaumeil P.A."/>
            <person name="Hugenholtz P."/>
        </authorList>
    </citation>
    <scope>NUCLEOTIDE SEQUENCE [LARGE SCALE GENOMIC DNA]</scope>
    <source>
        <strain evidence="2">UBA8844</strain>
    </source>
</reference>
<evidence type="ECO:0000313" key="3">
    <source>
        <dbReference type="Proteomes" id="UP000264071"/>
    </source>
</evidence>
<sequence>MNNVMSLAQWPGVSMKVDEESHVVMFAVTRGRADIPIQVLSPRRPGLETRIRGGRTIQARALDRRELLHLVNYGEAPLVVAFASRSKPDLEQFRFGPEWADDMLLDTLVTSQEEMLQVLGKTVFGQEAEFSVAVATAPNPTPLSRFAESWYFDNGCTGQSSYYWRRSALGWFGGSMFDDINPSVRNAFGLSLYGRSPFAFGMAFGMGFGVGMPAMFYGSMVSLVAPITLGGQFCTGYRVAWWPSVLPPINRPVPVDTTGLPTDSSRTGIPAVPASRAADEELIARGPAIPVPSPAFEPSAWRRGETGSERRFPAVVAEERPWNTTRALPSRATGSEYVGDAGNLEARQRAGERRYQQTEWNRNRGVSNSGGAQASGNASNGNAASRAPSPTRGREFPTSGSGTPASAGGAQTEAPRPAPAPRSDGAIIPPTPAGQPGGTP</sequence>
<name>A0A3D4V9T5_9BACT</name>
<dbReference type="AlphaFoldDB" id="A0A3D4V9T5"/>
<proteinExistence type="predicted"/>
<comment type="caution">
    <text evidence="2">The sequence shown here is derived from an EMBL/GenBank/DDBJ whole genome shotgun (WGS) entry which is preliminary data.</text>
</comment>
<feature type="compositionally biased region" description="Polar residues" evidence="1">
    <location>
        <begin position="357"/>
        <end position="366"/>
    </location>
</feature>